<protein>
    <submittedName>
        <fullName evidence="2">Uncharacterized protein</fullName>
    </submittedName>
</protein>
<accession>A0A821SE74</accession>
<feature type="transmembrane region" description="Helical" evidence="1">
    <location>
        <begin position="55"/>
        <end position="75"/>
    </location>
</feature>
<feature type="transmembrane region" description="Helical" evidence="1">
    <location>
        <begin position="87"/>
        <end position="107"/>
    </location>
</feature>
<proteinExistence type="predicted"/>
<feature type="transmembrane region" description="Helical" evidence="1">
    <location>
        <begin position="12"/>
        <end position="35"/>
    </location>
</feature>
<keyword evidence="3" id="KW-1185">Reference proteome</keyword>
<dbReference type="EMBL" id="CAJOBZ010000018">
    <property type="protein sequence ID" value="CAF4857201.1"/>
    <property type="molecule type" value="Genomic_DNA"/>
</dbReference>
<dbReference type="OrthoDB" id="6928664at2759"/>
<keyword evidence="1" id="KW-0472">Membrane</keyword>
<dbReference type="Proteomes" id="UP000663880">
    <property type="component" value="Unassembled WGS sequence"/>
</dbReference>
<keyword evidence="1" id="KW-0812">Transmembrane</keyword>
<organism evidence="2 3">
    <name type="scientific">Pieris macdunnoughi</name>
    <dbReference type="NCBI Taxonomy" id="345717"/>
    <lineage>
        <taxon>Eukaryota</taxon>
        <taxon>Metazoa</taxon>
        <taxon>Ecdysozoa</taxon>
        <taxon>Arthropoda</taxon>
        <taxon>Hexapoda</taxon>
        <taxon>Insecta</taxon>
        <taxon>Pterygota</taxon>
        <taxon>Neoptera</taxon>
        <taxon>Endopterygota</taxon>
        <taxon>Lepidoptera</taxon>
        <taxon>Glossata</taxon>
        <taxon>Ditrysia</taxon>
        <taxon>Papilionoidea</taxon>
        <taxon>Pieridae</taxon>
        <taxon>Pierinae</taxon>
        <taxon>Pieris</taxon>
    </lineage>
</organism>
<keyword evidence="1" id="KW-1133">Transmembrane helix</keyword>
<feature type="transmembrane region" description="Helical" evidence="1">
    <location>
        <begin position="122"/>
        <end position="143"/>
    </location>
</feature>
<dbReference type="AlphaFoldDB" id="A0A821SE74"/>
<evidence type="ECO:0000313" key="2">
    <source>
        <dbReference type="EMBL" id="CAF4857201.1"/>
    </source>
</evidence>
<name>A0A821SE74_9NEOP</name>
<comment type="caution">
    <text evidence="2">The sequence shown here is derived from an EMBL/GenBank/DDBJ whole genome shotgun (WGS) entry which is preliminary data.</text>
</comment>
<sequence>MKIISSKCCFCLPIRTGLLIICYLKIAICTIISLFMLSNRLESLGNLDDNIYKYIVLGIIAVLEFIFSIVLIIGIHKKHITIVRVTYVYNVLMMGIQILIAIIYVPLQTYELFVTGRGDNPLLMLMAAILLVVVLQLYVASLVRRHLGHLRQQCVSDPNSSTYSPRKPYVVY</sequence>
<evidence type="ECO:0000256" key="1">
    <source>
        <dbReference type="SAM" id="Phobius"/>
    </source>
</evidence>
<gene>
    <name evidence="2" type="ORF">PMACD_LOCUS7583</name>
</gene>
<reference evidence="2" key="1">
    <citation type="submission" date="2021-02" db="EMBL/GenBank/DDBJ databases">
        <authorList>
            <person name="Steward A R."/>
        </authorList>
    </citation>
    <scope>NUCLEOTIDE SEQUENCE</scope>
</reference>
<evidence type="ECO:0000313" key="3">
    <source>
        <dbReference type="Proteomes" id="UP000663880"/>
    </source>
</evidence>